<accession>A0A7J9RV87</accession>
<reference evidence="1 2" key="1">
    <citation type="submission" date="2020-08" db="EMBL/GenBank/DDBJ databases">
        <title>Genomic Encyclopedia of Type Strains, Phase IV (KMG-IV): sequencing the most valuable type-strain genomes for metagenomic binning, comparative biology and taxonomic classification.</title>
        <authorList>
            <person name="Goeker M."/>
        </authorList>
    </citation>
    <scope>NUCLEOTIDE SEQUENCE [LARGE SCALE GENOMIC DNA]</scope>
    <source>
        <strain evidence="1 2">DSM 12421</strain>
    </source>
</reference>
<evidence type="ECO:0000313" key="1">
    <source>
        <dbReference type="EMBL" id="MBB5253134.1"/>
    </source>
</evidence>
<gene>
    <name evidence="1" type="ORF">HNQ62_000876</name>
</gene>
<organism evidence="1 2">
    <name type="scientific">Sulfurisphaera ohwakuensis</name>
    <dbReference type="NCBI Taxonomy" id="69656"/>
    <lineage>
        <taxon>Archaea</taxon>
        <taxon>Thermoproteota</taxon>
        <taxon>Thermoprotei</taxon>
        <taxon>Sulfolobales</taxon>
        <taxon>Sulfolobaceae</taxon>
        <taxon>Sulfurisphaera</taxon>
    </lineage>
</organism>
<protein>
    <submittedName>
        <fullName evidence="1">Uncharacterized protein</fullName>
    </submittedName>
</protein>
<sequence length="32" mass="3891">MYFLRDPREGFVMTYNLHLPQIMLVAMNTQIF</sequence>
<comment type="caution">
    <text evidence="1">The sequence shown here is derived from an EMBL/GenBank/DDBJ whole genome shotgun (WGS) entry which is preliminary data.</text>
</comment>
<proteinExistence type="predicted"/>
<dbReference type="EMBL" id="JACHFY010000003">
    <property type="protein sequence ID" value="MBB5253134.1"/>
    <property type="molecule type" value="Genomic_DNA"/>
</dbReference>
<evidence type="ECO:0000313" key="2">
    <source>
        <dbReference type="Proteomes" id="UP000582213"/>
    </source>
</evidence>
<dbReference type="AlphaFoldDB" id="A0A7J9RV87"/>
<dbReference type="Proteomes" id="UP000582213">
    <property type="component" value="Unassembled WGS sequence"/>
</dbReference>
<name>A0A7J9RV87_SULOH</name>